<proteinExistence type="predicted"/>
<protein>
    <submittedName>
        <fullName evidence="1">Uncharacterized protein</fullName>
    </submittedName>
</protein>
<dbReference type="Proteomes" id="UP000821853">
    <property type="component" value="Chromosome 3"/>
</dbReference>
<comment type="caution">
    <text evidence="1">The sequence shown here is derived from an EMBL/GenBank/DDBJ whole genome shotgun (WGS) entry which is preliminary data.</text>
</comment>
<reference evidence="1 2" key="1">
    <citation type="journal article" date="2020" name="Cell">
        <title>Large-Scale Comparative Analyses of Tick Genomes Elucidate Their Genetic Diversity and Vector Capacities.</title>
        <authorList>
            <consortium name="Tick Genome and Microbiome Consortium (TIGMIC)"/>
            <person name="Jia N."/>
            <person name="Wang J."/>
            <person name="Shi W."/>
            <person name="Du L."/>
            <person name="Sun Y."/>
            <person name="Zhan W."/>
            <person name="Jiang J.F."/>
            <person name="Wang Q."/>
            <person name="Zhang B."/>
            <person name="Ji P."/>
            <person name="Bell-Sakyi L."/>
            <person name="Cui X.M."/>
            <person name="Yuan T.T."/>
            <person name="Jiang B.G."/>
            <person name="Yang W.F."/>
            <person name="Lam T.T."/>
            <person name="Chang Q.C."/>
            <person name="Ding S.J."/>
            <person name="Wang X.J."/>
            <person name="Zhu J.G."/>
            <person name="Ruan X.D."/>
            <person name="Zhao L."/>
            <person name="Wei J.T."/>
            <person name="Ye R.Z."/>
            <person name="Que T.C."/>
            <person name="Du C.H."/>
            <person name="Zhou Y.H."/>
            <person name="Cheng J.X."/>
            <person name="Dai P.F."/>
            <person name="Guo W.B."/>
            <person name="Han X.H."/>
            <person name="Huang E.J."/>
            <person name="Li L.F."/>
            <person name="Wei W."/>
            <person name="Gao Y.C."/>
            <person name="Liu J.Z."/>
            <person name="Shao H.Z."/>
            <person name="Wang X."/>
            <person name="Wang C.C."/>
            <person name="Yang T.C."/>
            <person name="Huo Q.B."/>
            <person name="Li W."/>
            <person name="Chen H.Y."/>
            <person name="Chen S.E."/>
            <person name="Zhou L.G."/>
            <person name="Ni X.B."/>
            <person name="Tian J.H."/>
            <person name="Sheng Y."/>
            <person name="Liu T."/>
            <person name="Pan Y.S."/>
            <person name="Xia L.Y."/>
            <person name="Li J."/>
            <person name="Zhao F."/>
            <person name="Cao W.C."/>
        </authorList>
    </citation>
    <scope>NUCLEOTIDE SEQUENCE [LARGE SCALE GENOMIC DNA]</scope>
    <source>
        <strain evidence="1">HaeL-2018</strain>
    </source>
</reference>
<name>A0A9J6FXI2_HAELO</name>
<evidence type="ECO:0000313" key="2">
    <source>
        <dbReference type="Proteomes" id="UP000821853"/>
    </source>
</evidence>
<sequence>MKELATHQIHVTAHRTLNIKLGVVSDEDLIDVSEDEILEGSKEERTNVIAVRRMKIHTKYEEIATKHFVLTFNSTTYPTMCT</sequence>
<accession>A0A9J6FXI2</accession>
<evidence type="ECO:0000313" key="1">
    <source>
        <dbReference type="EMBL" id="KAH9370846.1"/>
    </source>
</evidence>
<keyword evidence="2" id="KW-1185">Reference proteome</keyword>
<organism evidence="1 2">
    <name type="scientific">Haemaphysalis longicornis</name>
    <name type="common">Bush tick</name>
    <dbReference type="NCBI Taxonomy" id="44386"/>
    <lineage>
        <taxon>Eukaryota</taxon>
        <taxon>Metazoa</taxon>
        <taxon>Ecdysozoa</taxon>
        <taxon>Arthropoda</taxon>
        <taxon>Chelicerata</taxon>
        <taxon>Arachnida</taxon>
        <taxon>Acari</taxon>
        <taxon>Parasitiformes</taxon>
        <taxon>Ixodida</taxon>
        <taxon>Ixodoidea</taxon>
        <taxon>Ixodidae</taxon>
        <taxon>Haemaphysalinae</taxon>
        <taxon>Haemaphysalis</taxon>
    </lineage>
</organism>
<dbReference type="OrthoDB" id="6776451at2759"/>
<gene>
    <name evidence="1" type="ORF">HPB48_009215</name>
</gene>
<dbReference type="AlphaFoldDB" id="A0A9J6FXI2"/>
<dbReference type="EMBL" id="JABSTR010000005">
    <property type="protein sequence ID" value="KAH9370846.1"/>
    <property type="molecule type" value="Genomic_DNA"/>
</dbReference>
<dbReference type="VEuPathDB" id="VectorBase:HLOH_052916"/>